<evidence type="ECO:0000256" key="10">
    <source>
        <dbReference type="SAM" id="Phobius"/>
    </source>
</evidence>
<protein>
    <submittedName>
        <fullName evidence="11">Cytochrome P450, putative</fullName>
    </submittedName>
</protein>
<dbReference type="STRING" id="441960.B6QPP1"/>
<keyword evidence="3 8" id="KW-0349">Heme</keyword>
<evidence type="ECO:0000256" key="4">
    <source>
        <dbReference type="ARBA" id="ARBA00022723"/>
    </source>
</evidence>
<reference evidence="12" key="1">
    <citation type="journal article" date="2015" name="Genome Announc.">
        <title>Genome sequence of the AIDS-associated pathogen Penicillium marneffei (ATCC18224) and its near taxonomic relative Talaromyces stipitatus (ATCC10500).</title>
        <authorList>
            <person name="Nierman W.C."/>
            <person name="Fedorova-Abrams N.D."/>
            <person name="Andrianopoulos A."/>
        </authorList>
    </citation>
    <scope>NUCLEOTIDE SEQUENCE [LARGE SCALE GENOMIC DNA]</scope>
    <source>
        <strain evidence="12">ATCC 18224 / CBS 334.59 / QM 7333</strain>
    </source>
</reference>
<evidence type="ECO:0000256" key="6">
    <source>
        <dbReference type="ARBA" id="ARBA00023004"/>
    </source>
</evidence>
<evidence type="ECO:0000313" key="11">
    <source>
        <dbReference type="EMBL" id="EEA20034.1"/>
    </source>
</evidence>
<keyword evidence="12" id="KW-1185">Reference proteome</keyword>
<dbReference type="InterPro" id="IPR001128">
    <property type="entry name" value="Cyt_P450"/>
</dbReference>
<dbReference type="GO" id="GO:0016705">
    <property type="term" value="F:oxidoreductase activity, acting on paired donors, with incorporation or reduction of molecular oxygen"/>
    <property type="evidence" value="ECO:0007669"/>
    <property type="project" value="InterPro"/>
</dbReference>
<dbReference type="OrthoDB" id="4219677at2759"/>
<dbReference type="VEuPathDB" id="FungiDB:PMAA_039010"/>
<evidence type="ECO:0000256" key="7">
    <source>
        <dbReference type="ARBA" id="ARBA00023033"/>
    </source>
</evidence>
<comment type="cofactor">
    <cofactor evidence="1 8">
        <name>heme</name>
        <dbReference type="ChEBI" id="CHEBI:30413"/>
    </cofactor>
</comment>
<evidence type="ECO:0000313" key="12">
    <source>
        <dbReference type="Proteomes" id="UP000001294"/>
    </source>
</evidence>
<evidence type="ECO:0000256" key="2">
    <source>
        <dbReference type="ARBA" id="ARBA00010617"/>
    </source>
</evidence>
<dbReference type="SUPFAM" id="SSF48264">
    <property type="entry name" value="Cytochrome P450"/>
    <property type="match status" value="1"/>
</dbReference>
<evidence type="ECO:0000256" key="5">
    <source>
        <dbReference type="ARBA" id="ARBA00023002"/>
    </source>
</evidence>
<sequence>MAAHTIWSLFILPTLLTIALQFLRKSIKRKGAKRLIKSSQVFWFGRRNGLCADARSKLWTFIKGRQLFADAYFKYSSKDFVTKISTISIPLVLVPKNQRRWFFKERSDVLDHRATGFDAVESLYTMPCGHILDFPAHVKLIHKVLTRELPNLTDNLVQEIEEGLLKNWGSDTEEWQGVEVWDTVLMLVTRTFNKISVGNPLCADQRYLNNTRRYVTSIHAISAVIRVLPSWAKPLIGPILSIPCWFLYWRGKGFAMPLIKSYLEEAQMEINTYGKFSNKRNVFAMWIVQEAIRSQIPRELDPETIYARLMTMNFAGIHTSSFTTVNLLLDSLSRPNVFSMMKIEVSTTYQQNKCKWTKPAVDNLKFTDNVLRESMRLSGPIVRLIREVKSENGILLNGVSLPKGTKIATDMHNMHRDEEIYKDANTFNPFRLNPFTGRPMPPAVETSENFLPFGHGRHGCPGRYFASHEIKLIIATIIMKYNIKFLDKRPPNVWMGDSMIPPRTILSVKRRS</sequence>
<evidence type="ECO:0000256" key="3">
    <source>
        <dbReference type="ARBA" id="ARBA00022617"/>
    </source>
</evidence>
<dbReference type="AlphaFoldDB" id="B6QPP1"/>
<gene>
    <name evidence="11" type="ORF">PMAA_039010</name>
</gene>
<keyword evidence="6 8" id="KW-0408">Iron</keyword>
<dbReference type="Pfam" id="PF00067">
    <property type="entry name" value="p450"/>
    <property type="match status" value="1"/>
</dbReference>
<dbReference type="PROSITE" id="PS00086">
    <property type="entry name" value="CYTOCHROME_P450"/>
    <property type="match status" value="1"/>
</dbReference>
<keyword evidence="10" id="KW-0812">Transmembrane</keyword>
<keyword evidence="7 9" id="KW-0503">Monooxygenase</keyword>
<dbReference type="Gene3D" id="1.10.630.10">
    <property type="entry name" value="Cytochrome P450"/>
    <property type="match status" value="1"/>
</dbReference>
<dbReference type="InterPro" id="IPR036396">
    <property type="entry name" value="Cyt_P450_sf"/>
</dbReference>
<name>B6QPP1_TALMQ</name>
<proteinExistence type="inferred from homology"/>
<dbReference type="GO" id="GO:0005506">
    <property type="term" value="F:iron ion binding"/>
    <property type="evidence" value="ECO:0007669"/>
    <property type="project" value="InterPro"/>
</dbReference>
<dbReference type="EMBL" id="DS995904">
    <property type="protein sequence ID" value="EEA20034.1"/>
    <property type="molecule type" value="Genomic_DNA"/>
</dbReference>
<keyword evidence="4 8" id="KW-0479">Metal-binding</keyword>
<evidence type="ECO:0000256" key="9">
    <source>
        <dbReference type="RuleBase" id="RU000461"/>
    </source>
</evidence>
<evidence type="ECO:0000256" key="1">
    <source>
        <dbReference type="ARBA" id="ARBA00001971"/>
    </source>
</evidence>
<dbReference type="PANTHER" id="PTHR46206:SF1">
    <property type="entry name" value="P450, PUTATIVE (EUROFUNG)-RELATED"/>
    <property type="match status" value="1"/>
</dbReference>
<keyword evidence="10" id="KW-0472">Membrane</keyword>
<dbReference type="InterPro" id="IPR017972">
    <property type="entry name" value="Cyt_P450_CS"/>
</dbReference>
<dbReference type="HOGENOM" id="CLU_022195_9_2_1"/>
<dbReference type="CDD" id="cd11041">
    <property type="entry name" value="CYP503A1-like"/>
    <property type="match status" value="1"/>
</dbReference>
<dbReference type="PANTHER" id="PTHR46206">
    <property type="entry name" value="CYTOCHROME P450"/>
    <property type="match status" value="1"/>
</dbReference>
<dbReference type="Proteomes" id="UP000001294">
    <property type="component" value="Unassembled WGS sequence"/>
</dbReference>
<comment type="similarity">
    <text evidence="2 9">Belongs to the cytochrome P450 family.</text>
</comment>
<organism evidence="11 12">
    <name type="scientific">Talaromyces marneffei (strain ATCC 18224 / CBS 334.59 / QM 7333)</name>
    <name type="common">Penicillium marneffei</name>
    <dbReference type="NCBI Taxonomy" id="441960"/>
    <lineage>
        <taxon>Eukaryota</taxon>
        <taxon>Fungi</taxon>
        <taxon>Dikarya</taxon>
        <taxon>Ascomycota</taxon>
        <taxon>Pezizomycotina</taxon>
        <taxon>Eurotiomycetes</taxon>
        <taxon>Eurotiomycetidae</taxon>
        <taxon>Eurotiales</taxon>
        <taxon>Trichocomaceae</taxon>
        <taxon>Talaromyces</taxon>
        <taxon>Talaromyces sect. Talaromyces</taxon>
    </lineage>
</organism>
<dbReference type="PhylomeDB" id="B6QPP1"/>
<accession>B6QPP1</accession>
<dbReference type="InterPro" id="IPR002403">
    <property type="entry name" value="Cyt_P450_E_grp-IV"/>
</dbReference>
<feature type="transmembrane region" description="Helical" evidence="10">
    <location>
        <begin position="6"/>
        <end position="23"/>
    </location>
</feature>
<dbReference type="SMR" id="B6QPP1"/>
<dbReference type="PRINTS" id="PR00465">
    <property type="entry name" value="EP450IV"/>
</dbReference>
<keyword evidence="10" id="KW-1133">Transmembrane helix</keyword>
<keyword evidence="5 9" id="KW-0560">Oxidoreductase</keyword>
<feature type="binding site" description="axial binding residue" evidence="8">
    <location>
        <position position="460"/>
    </location>
    <ligand>
        <name>heme</name>
        <dbReference type="ChEBI" id="CHEBI:30413"/>
    </ligand>
    <ligandPart>
        <name>Fe</name>
        <dbReference type="ChEBI" id="CHEBI:18248"/>
    </ligandPart>
</feature>
<evidence type="ECO:0000256" key="8">
    <source>
        <dbReference type="PIRSR" id="PIRSR602403-1"/>
    </source>
</evidence>
<dbReference type="GO" id="GO:0004497">
    <property type="term" value="F:monooxygenase activity"/>
    <property type="evidence" value="ECO:0007669"/>
    <property type="project" value="UniProtKB-KW"/>
</dbReference>
<dbReference type="GO" id="GO:0020037">
    <property type="term" value="F:heme binding"/>
    <property type="evidence" value="ECO:0007669"/>
    <property type="project" value="InterPro"/>
</dbReference>